<reference evidence="1" key="1">
    <citation type="journal article" date="2020" name="Nature">
        <title>Giant virus diversity and host interactions through global metagenomics.</title>
        <authorList>
            <person name="Schulz F."/>
            <person name="Roux S."/>
            <person name="Paez-Espino D."/>
            <person name="Jungbluth S."/>
            <person name="Walsh D.A."/>
            <person name="Denef V.J."/>
            <person name="McMahon K.D."/>
            <person name="Konstantinidis K.T."/>
            <person name="Eloe-Fadrosh E.A."/>
            <person name="Kyrpides N.C."/>
            <person name="Woyke T."/>
        </authorList>
    </citation>
    <scope>NUCLEOTIDE SEQUENCE</scope>
    <source>
        <strain evidence="1">GVMAG-S-3300013006-158</strain>
    </source>
</reference>
<evidence type="ECO:0000313" key="1">
    <source>
        <dbReference type="EMBL" id="QHU18686.1"/>
    </source>
</evidence>
<protein>
    <submittedName>
        <fullName evidence="1">Uncharacterized protein</fullName>
    </submittedName>
</protein>
<dbReference type="AlphaFoldDB" id="A0A6C0KNF8"/>
<proteinExistence type="predicted"/>
<dbReference type="EMBL" id="MN740936">
    <property type="protein sequence ID" value="QHU18686.1"/>
    <property type="molecule type" value="Genomic_DNA"/>
</dbReference>
<name>A0A6C0KNF8_9ZZZZ</name>
<accession>A0A6C0KNF8</accession>
<organism evidence="1">
    <name type="scientific">viral metagenome</name>
    <dbReference type="NCBI Taxonomy" id="1070528"/>
    <lineage>
        <taxon>unclassified sequences</taxon>
        <taxon>metagenomes</taxon>
        <taxon>organismal metagenomes</taxon>
    </lineage>
</organism>
<sequence>MLKITATNIPRDILVEAKIHTPPNRLSPAHTEKMTKNT</sequence>